<dbReference type="AlphaFoldDB" id="B9KC37"/>
<proteinExistence type="predicted"/>
<name>B9KC37_THENN</name>
<dbReference type="HOGENOM" id="CLU_681411_0_0_0"/>
<reference evidence="1 2" key="1">
    <citation type="journal article" date="2009" name="Biosci. Biotechnol. Biochem.">
        <title>WeGAS: a web-based microbial genome annotation system.</title>
        <authorList>
            <person name="Lee D."/>
            <person name="Seo H."/>
            <person name="Park C."/>
            <person name="Park K."/>
        </authorList>
    </citation>
    <scope>NUCLEOTIDE SEQUENCE [LARGE SCALE GENOMIC DNA]</scope>
    <source>
        <strain evidence="2">ATCC 49049 / DSM 4359 / NBRC 107923 / NS-E</strain>
    </source>
</reference>
<organism evidence="1 2">
    <name type="scientific">Thermotoga neapolitana (strain ATCC 49049 / DSM 4359 / NBRC 107923 / NS-E)</name>
    <dbReference type="NCBI Taxonomy" id="309803"/>
    <lineage>
        <taxon>Bacteria</taxon>
        <taxon>Thermotogati</taxon>
        <taxon>Thermotogota</taxon>
        <taxon>Thermotogae</taxon>
        <taxon>Thermotogales</taxon>
        <taxon>Thermotogaceae</taxon>
        <taxon>Thermotoga</taxon>
    </lineage>
</organism>
<gene>
    <name evidence="1" type="ordered locus">CTN_0407</name>
</gene>
<keyword evidence="2" id="KW-1185">Reference proteome</keyword>
<protein>
    <submittedName>
        <fullName evidence="1">Transposase Tan1-Aspergillus niger</fullName>
    </submittedName>
</protein>
<sequence length="404" mass="47043">MKPKGYIVIARKSARTGRTINQGTTLRFIWKGGRRPLFTSLFAENLFPLLCKIVQRFHGEWKFSREDLGEGLNGDVFESWFFRNPWSVSLRDVRHLKGWYPGISSPHFWIFERRDSGWCDGKFQELVLVSPFAGGKDDEFERRYLLLFGYEFVDTEGPLTAHGTTRHGNDANFVFTECALEDQIRSCPLRNHGNESLVEIFDRFTVVGSERIRTVRHEFLHHLECLQSLFTVESRFMVGGEVLSVLKIGGSVSHDTKRCVPVFSKEQQVHVEECVGSREHEGDSVFSWRVLVVFLGEKFGYVHNFLPGCRQCEFSTVLFLEGLSDLWIFEQILSVVEEHRVVVERKTNEFSLPLSGFFKNLRYEVVQVIIFWNKLWMLFHEFSEIDQTKRDGSRCHHVVGERIK</sequence>
<evidence type="ECO:0000313" key="2">
    <source>
        <dbReference type="Proteomes" id="UP000000445"/>
    </source>
</evidence>
<accession>B9KC37</accession>
<dbReference type="KEGG" id="tna:CTN_0407"/>
<dbReference type="STRING" id="309803.CTN_0407"/>
<dbReference type="EMBL" id="CP000916">
    <property type="protein sequence ID" value="ACM22582.1"/>
    <property type="molecule type" value="Genomic_DNA"/>
</dbReference>
<evidence type="ECO:0000313" key="1">
    <source>
        <dbReference type="EMBL" id="ACM22582.1"/>
    </source>
</evidence>
<dbReference type="Proteomes" id="UP000000445">
    <property type="component" value="Chromosome"/>
</dbReference>